<feature type="domain" description="RNA polymerase sigma-70 region 2" evidence="6">
    <location>
        <begin position="69"/>
        <end position="134"/>
    </location>
</feature>
<dbReference type="EMBL" id="FQUQ01000001">
    <property type="protein sequence ID" value="SHE39310.1"/>
    <property type="molecule type" value="Genomic_DNA"/>
</dbReference>
<dbReference type="SUPFAM" id="SSF88659">
    <property type="entry name" value="Sigma3 and sigma4 domains of RNA polymerase sigma factors"/>
    <property type="match status" value="1"/>
</dbReference>
<dbReference type="InterPro" id="IPR014284">
    <property type="entry name" value="RNA_pol_sigma-70_dom"/>
</dbReference>
<feature type="domain" description="RNA polymerase sigma factor 70 region 4 type 2" evidence="7">
    <location>
        <begin position="162"/>
        <end position="210"/>
    </location>
</feature>
<keyword evidence="4" id="KW-0804">Transcription</keyword>
<dbReference type="InterPro" id="IPR013249">
    <property type="entry name" value="RNA_pol_sigma70_r4_t2"/>
</dbReference>
<keyword evidence="5" id="KW-1133">Transmembrane helix</keyword>
<dbReference type="InterPro" id="IPR036388">
    <property type="entry name" value="WH-like_DNA-bd_sf"/>
</dbReference>
<name>A0A1M4T4F8_9SPHI</name>
<evidence type="ECO:0000259" key="7">
    <source>
        <dbReference type="Pfam" id="PF08281"/>
    </source>
</evidence>
<dbReference type="Pfam" id="PF04542">
    <property type="entry name" value="Sigma70_r2"/>
    <property type="match status" value="1"/>
</dbReference>
<keyword evidence="3" id="KW-0731">Sigma factor</keyword>
<dbReference type="Gene3D" id="1.10.10.10">
    <property type="entry name" value="Winged helix-like DNA-binding domain superfamily/Winged helix DNA-binding domain"/>
    <property type="match status" value="1"/>
</dbReference>
<dbReference type="InterPro" id="IPR013325">
    <property type="entry name" value="RNA_pol_sigma_r2"/>
</dbReference>
<evidence type="ECO:0000256" key="4">
    <source>
        <dbReference type="ARBA" id="ARBA00023163"/>
    </source>
</evidence>
<proteinExistence type="inferred from homology"/>
<keyword evidence="5" id="KW-0472">Membrane</keyword>
<dbReference type="AlphaFoldDB" id="A0A1M4T4F8"/>
<evidence type="ECO:0000259" key="6">
    <source>
        <dbReference type="Pfam" id="PF04542"/>
    </source>
</evidence>
<dbReference type="NCBIfam" id="TIGR02937">
    <property type="entry name" value="sigma70-ECF"/>
    <property type="match status" value="1"/>
</dbReference>
<dbReference type="CDD" id="cd06171">
    <property type="entry name" value="Sigma70_r4"/>
    <property type="match status" value="1"/>
</dbReference>
<protein>
    <submittedName>
        <fullName evidence="8">RNA polymerase sigma-70 factor, ECF subfamily</fullName>
    </submittedName>
</protein>
<evidence type="ECO:0000313" key="8">
    <source>
        <dbReference type="EMBL" id="SHE39310.1"/>
    </source>
</evidence>
<feature type="transmembrane region" description="Helical" evidence="5">
    <location>
        <begin position="27"/>
        <end position="49"/>
    </location>
</feature>
<evidence type="ECO:0000313" key="9">
    <source>
        <dbReference type="Proteomes" id="UP000184287"/>
    </source>
</evidence>
<comment type="similarity">
    <text evidence="1">Belongs to the sigma-70 factor family. ECF subfamily.</text>
</comment>
<accession>A0A1M4T4F8</accession>
<dbReference type="InterPro" id="IPR039425">
    <property type="entry name" value="RNA_pol_sigma-70-like"/>
</dbReference>
<dbReference type="GO" id="GO:0003677">
    <property type="term" value="F:DNA binding"/>
    <property type="evidence" value="ECO:0007669"/>
    <property type="project" value="InterPro"/>
</dbReference>
<dbReference type="InterPro" id="IPR007627">
    <property type="entry name" value="RNA_pol_sigma70_r2"/>
</dbReference>
<evidence type="ECO:0000256" key="1">
    <source>
        <dbReference type="ARBA" id="ARBA00010641"/>
    </source>
</evidence>
<evidence type="ECO:0000256" key="5">
    <source>
        <dbReference type="SAM" id="Phobius"/>
    </source>
</evidence>
<dbReference type="PANTHER" id="PTHR43133">
    <property type="entry name" value="RNA POLYMERASE ECF-TYPE SIGMA FACTO"/>
    <property type="match status" value="1"/>
</dbReference>
<keyword evidence="9" id="KW-1185">Reference proteome</keyword>
<reference evidence="9" key="1">
    <citation type="submission" date="2016-11" db="EMBL/GenBank/DDBJ databases">
        <authorList>
            <person name="Varghese N."/>
            <person name="Submissions S."/>
        </authorList>
    </citation>
    <scope>NUCLEOTIDE SEQUENCE [LARGE SCALE GENOMIC DNA]</scope>
    <source>
        <strain evidence="9">DSM 16990</strain>
    </source>
</reference>
<dbReference type="PANTHER" id="PTHR43133:SF46">
    <property type="entry name" value="RNA POLYMERASE SIGMA-70 FACTOR ECF SUBFAMILY"/>
    <property type="match status" value="1"/>
</dbReference>
<dbReference type="Proteomes" id="UP000184287">
    <property type="component" value="Unassembled WGS sequence"/>
</dbReference>
<keyword evidence="2" id="KW-0805">Transcription regulation</keyword>
<sequence length="239" mass="27665">MFKLYFTKIYVPGPCLNFRGVVIFINLVRYVIIVSLAQPNILMSFICLINEKELMENLQSGDEKAFEKLYRHYVDPIFRKIHYLTKSAEIAEELTQDVFLKIWERKAAIDPSRSFGAFVHRIAQNLVVDLYRRLAHDKVLREHLINSVSELYDPMADHVDRQLVYQALESLPAQRKKIMAMVKIEGRSYEEVSNLLGISTSTIRDHVVKGTKSLKIYFMENGVTLMLLVAAMIARSVKH</sequence>
<evidence type="ECO:0000256" key="2">
    <source>
        <dbReference type="ARBA" id="ARBA00023015"/>
    </source>
</evidence>
<dbReference type="STRING" id="288992.SAMN04488522_10178"/>
<dbReference type="SUPFAM" id="SSF88946">
    <property type="entry name" value="Sigma2 domain of RNA polymerase sigma factors"/>
    <property type="match status" value="1"/>
</dbReference>
<dbReference type="InterPro" id="IPR013324">
    <property type="entry name" value="RNA_pol_sigma_r3/r4-like"/>
</dbReference>
<organism evidence="8 9">
    <name type="scientific">Pedobacter caeni</name>
    <dbReference type="NCBI Taxonomy" id="288992"/>
    <lineage>
        <taxon>Bacteria</taxon>
        <taxon>Pseudomonadati</taxon>
        <taxon>Bacteroidota</taxon>
        <taxon>Sphingobacteriia</taxon>
        <taxon>Sphingobacteriales</taxon>
        <taxon>Sphingobacteriaceae</taxon>
        <taxon>Pedobacter</taxon>
    </lineage>
</organism>
<gene>
    <name evidence="8" type="ORF">SAMN04488522_10178</name>
</gene>
<keyword evidence="5" id="KW-0812">Transmembrane</keyword>
<evidence type="ECO:0000256" key="3">
    <source>
        <dbReference type="ARBA" id="ARBA00023082"/>
    </source>
</evidence>
<dbReference type="Pfam" id="PF08281">
    <property type="entry name" value="Sigma70_r4_2"/>
    <property type="match status" value="1"/>
</dbReference>
<dbReference type="GO" id="GO:0016987">
    <property type="term" value="F:sigma factor activity"/>
    <property type="evidence" value="ECO:0007669"/>
    <property type="project" value="UniProtKB-KW"/>
</dbReference>
<dbReference type="Gene3D" id="1.10.1740.10">
    <property type="match status" value="1"/>
</dbReference>
<dbReference type="GO" id="GO:0006352">
    <property type="term" value="P:DNA-templated transcription initiation"/>
    <property type="evidence" value="ECO:0007669"/>
    <property type="project" value="InterPro"/>
</dbReference>